<dbReference type="AlphaFoldDB" id="A9ZNV2"/>
<name>A9ZNV2_9ACTN</name>
<dbReference type="InterPro" id="IPR008949">
    <property type="entry name" value="Isoprenoid_synthase_dom_sf"/>
</dbReference>
<proteinExistence type="inferred from homology"/>
<dbReference type="InterPro" id="IPR000092">
    <property type="entry name" value="Polyprenyl_synt"/>
</dbReference>
<accession>A9ZNV2</accession>
<evidence type="ECO:0000256" key="4">
    <source>
        <dbReference type="ARBA" id="ARBA00022723"/>
    </source>
</evidence>
<keyword evidence="4" id="KW-0479">Metal-binding</keyword>
<evidence type="ECO:0000256" key="6">
    <source>
        <dbReference type="RuleBase" id="RU004466"/>
    </source>
</evidence>
<dbReference type="SFLD" id="SFLDG01017">
    <property type="entry name" value="Polyprenyl_Transferase_Like"/>
    <property type="match status" value="1"/>
</dbReference>
<comment type="similarity">
    <text evidence="2 6">Belongs to the FPP/GGPP synthase family.</text>
</comment>
<keyword evidence="5" id="KW-0460">Magnesium</keyword>
<dbReference type="SFLD" id="SFLDS00005">
    <property type="entry name" value="Isoprenoid_Synthase_Type_I"/>
    <property type="match status" value="1"/>
</dbReference>
<dbReference type="EMBL" id="AB307968">
    <property type="protein sequence ID" value="BAF98629.1"/>
    <property type="molecule type" value="Genomic_DNA"/>
</dbReference>
<dbReference type="Gene3D" id="1.10.600.10">
    <property type="entry name" value="Farnesyl Diphosphate Synthase"/>
    <property type="match status" value="1"/>
</dbReference>
<dbReference type="SUPFAM" id="SSF48576">
    <property type="entry name" value="Terpenoid synthases"/>
    <property type="match status" value="1"/>
</dbReference>
<sequence>MNEAGAGGGQRALTEEASVSIDAVLKEMHGYVANARRHMTSAFDELAESWQTSPVRDVVHYALDEPGKMIRPTITLAACQAVGGDPEMFGRVAAGIEYGHLASLMHDDLIDEDATRRRIPSVWNAFGVPSAVIAGDLLLFTAFHALACQQGVPAERIVRTFEAVTRSGVDACFGTSLEMALAGNISISTETYLKMAAGKTGAVLRGCSEGGAVIGGGSPRQIASLRDYGEDLGVAFQIIDDVLPYESDEETMGKPVVSDLRNRRPTLPVLLARDECTEDERDFLETVYSTGIGDGPAAEAAHHRMRAVLRRTGALAGAREMADEYCASALDSLAGLRDNAGVRLLRSLVHLARDRRA</sequence>
<dbReference type="GO" id="GO:0046872">
    <property type="term" value="F:metal ion binding"/>
    <property type="evidence" value="ECO:0007669"/>
    <property type="project" value="UniProtKB-KW"/>
</dbReference>
<organism evidence="7">
    <name type="scientific">Streptomyces argenteolus</name>
    <dbReference type="NCBI Taxonomy" id="67274"/>
    <lineage>
        <taxon>Bacteria</taxon>
        <taxon>Bacillati</taxon>
        <taxon>Actinomycetota</taxon>
        <taxon>Actinomycetes</taxon>
        <taxon>Kitasatosporales</taxon>
        <taxon>Streptomycetaceae</taxon>
        <taxon>Streptomyces</taxon>
    </lineage>
</organism>
<reference evidence="7" key="1">
    <citation type="journal article" date="2007" name="Biosci. Biotechnol. Biochem.">
        <title>Cloning of the gene cluster responsible for biosynthesis of KS-505a (longestin), a unique tetraterpenoid.</title>
        <authorList>
            <person name="Hayashi Y."/>
            <person name="Onaka H."/>
            <person name="Itoh N."/>
            <person name="Seto H."/>
            <person name="Dairi T."/>
        </authorList>
    </citation>
    <scope>NUCLEOTIDE SEQUENCE</scope>
</reference>
<keyword evidence="3 6" id="KW-0808">Transferase</keyword>
<evidence type="ECO:0000256" key="2">
    <source>
        <dbReference type="ARBA" id="ARBA00006706"/>
    </source>
</evidence>
<comment type="cofactor">
    <cofactor evidence="1">
        <name>Mg(2+)</name>
        <dbReference type="ChEBI" id="CHEBI:18420"/>
    </cofactor>
</comment>
<evidence type="ECO:0000256" key="1">
    <source>
        <dbReference type="ARBA" id="ARBA00001946"/>
    </source>
</evidence>
<protein>
    <submittedName>
        <fullName evidence="7">Octaprenyl diphosphate synthase</fullName>
    </submittedName>
</protein>
<dbReference type="CDD" id="cd00685">
    <property type="entry name" value="Trans_IPPS_HT"/>
    <property type="match status" value="1"/>
</dbReference>
<dbReference type="PANTHER" id="PTHR12001">
    <property type="entry name" value="GERANYLGERANYL PYROPHOSPHATE SYNTHASE"/>
    <property type="match status" value="1"/>
</dbReference>
<evidence type="ECO:0000313" key="7">
    <source>
        <dbReference type="EMBL" id="BAF98629.1"/>
    </source>
</evidence>
<dbReference type="PANTHER" id="PTHR12001:SF69">
    <property type="entry name" value="ALL TRANS-POLYPRENYL-DIPHOSPHATE SYNTHASE PDSS1"/>
    <property type="match status" value="1"/>
</dbReference>
<evidence type="ECO:0000256" key="3">
    <source>
        <dbReference type="ARBA" id="ARBA00022679"/>
    </source>
</evidence>
<dbReference type="Pfam" id="PF00348">
    <property type="entry name" value="polyprenyl_synt"/>
    <property type="match status" value="1"/>
</dbReference>
<dbReference type="GO" id="GO:0004659">
    <property type="term" value="F:prenyltransferase activity"/>
    <property type="evidence" value="ECO:0007669"/>
    <property type="project" value="InterPro"/>
</dbReference>
<dbReference type="GO" id="GO:0008299">
    <property type="term" value="P:isoprenoid biosynthetic process"/>
    <property type="evidence" value="ECO:0007669"/>
    <property type="project" value="InterPro"/>
</dbReference>
<evidence type="ECO:0000256" key="5">
    <source>
        <dbReference type="ARBA" id="ARBA00022842"/>
    </source>
</evidence>